<dbReference type="AlphaFoldDB" id="D5SWS6"/>
<dbReference type="STRING" id="521674.Plim_1593"/>
<protein>
    <submittedName>
        <fullName evidence="2">Uncharacterized protein</fullName>
    </submittedName>
</protein>
<gene>
    <name evidence="2" type="ordered locus">Plim_1593</name>
</gene>
<evidence type="ECO:0000256" key="1">
    <source>
        <dbReference type="SAM" id="MobiDB-lite"/>
    </source>
</evidence>
<evidence type="ECO:0000313" key="3">
    <source>
        <dbReference type="Proteomes" id="UP000002220"/>
    </source>
</evidence>
<dbReference type="EMBL" id="CP001744">
    <property type="protein sequence ID" value="ADG67426.1"/>
    <property type="molecule type" value="Genomic_DNA"/>
</dbReference>
<dbReference type="RefSeq" id="WP_013109857.1">
    <property type="nucleotide sequence ID" value="NC_014148.1"/>
</dbReference>
<dbReference type="KEGG" id="plm:Plim_1593"/>
<dbReference type="Proteomes" id="UP000002220">
    <property type="component" value="Chromosome"/>
</dbReference>
<evidence type="ECO:0000313" key="2">
    <source>
        <dbReference type="EMBL" id="ADG67426.1"/>
    </source>
</evidence>
<dbReference type="HOGENOM" id="CLU_404834_0_0_0"/>
<keyword evidence="3" id="KW-1185">Reference proteome</keyword>
<dbReference type="OrthoDB" id="285999at2"/>
<organism evidence="2 3">
    <name type="scientific">Planctopirus limnophila (strain ATCC 43296 / DSM 3776 / IFAM 1008 / Mu 290)</name>
    <name type="common">Planctomyces limnophilus</name>
    <dbReference type="NCBI Taxonomy" id="521674"/>
    <lineage>
        <taxon>Bacteria</taxon>
        <taxon>Pseudomonadati</taxon>
        <taxon>Planctomycetota</taxon>
        <taxon>Planctomycetia</taxon>
        <taxon>Planctomycetales</taxon>
        <taxon>Planctomycetaceae</taxon>
        <taxon>Planctopirus</taxon>
    </lineage>
</organism>
<proteinExistence type="predicted"/>
<feature type="region of interest" description="Disordered" evidence="1">
    <location>
        <begin position="93"/>
        <end position="152"/>
    </location>
</feature>
<name>D5SWS6_PLAL2</name>
<accession>D5SWS6</accession>
<feature type="compositionally biased region" description="Low complexity" evidence="1">
    <location>
        <begin position="93"/>
        <end position="108"/>
    </location>
</feature>
<reference evidence="2 3" key="1">
    <citation type="journal article" date="2010" name="Stand. Genomic Sci.">
        <title>Complete genome sequence of Planctomyces limnophilus type strain (Mu 290).</title>
        <authorList>
            <person name="Labutti K."/>
            <person name="Sikorski J."/>
            <person name="Schneider S."/>
            <person name="Nolan M."/>
            <person name="Lucas S."/>
            <person name="Glavina Del Rio T."/>
            <person name="Tice H."/>
            <person name="Cheng J.F."/>
            <person name="Goodwin L."/>
            <person name="Pitluck S."/>
            <person name="Liolios K."/>
            <person name="Ivanova N."/>
            <person name="Mavromatis K."/>
            <person name="Mikhailova N."/>
            <person name="Pati A."/>
            <person name="Chen A."/>
            <person name="Palaniappan K."/>
            <person name="Land M."/>
            <person name="Hauser L."/>
            <person name="Chang Y.J."/>
            <person name="Jeffries C.D."/>
            <person name="Tindall B.J."/>
            <person name="Rohde M."/>
            <person name="Goker M."/>
            <person name="Woyke T."/>
            <person name="Bristow J."/>
            <person name="Eisen J.A."/>
            <person name="Markowitz V."/>
            <person name="Hugenholtz P."/>
            <person name="Kyrpides N.C."/>
            <person name="Klenk H.P."/>
            <person name="Lapidus A."/>
        </authorList>
    </citation>
    <scope>NUCLEOTIDE SEQUENCE [LARGE SCALE GENOMIC DNA]</scope>
    <source>
        <strain evidence="3">ATCC 43296 / DSM 3776 / IFAM 1008 / 290</strain>
    </source>
</reference>
<sequence>MSLINQALAPYNYYNLPFIPQAFTNAMGGYEPSYLGDWHLSSEGWASDTQYYKYYENDRTGDWRIDYWDHKPAENETPQRSEYGGPSYDSIQQQAYAAQQQAQSQANQTPPDEAPAAKSADQNRLEEEQSASGSEGGSYTPSNPVAPGNEVGQASRNAMDRAYERLAEQQSNPHIRDLLNRNEHDLGTLIDRAPYRPSVDVPVLQEVGEVKKPTSVGEKTANGVDIETLPSDLKNGLRGIAKFFQVTQTGGSIYQIYDKKGEYIATYVEGRGLSRTVGGKVYRMNALQLPQILQERNDWYGFSLLTAYDYIFSQNGTPPLNNNPNEPPSALEVSGAYFDGFMQGFWVDSVGGALNGLAEAAPDALYYGSLFVIHPAIGYTVLAHDTVSSTTATVQHYGSLYYEYTGLDEDTQKKLWDGKFDELTGILSQELIDVAREAKKIADSIMQGFEQYNNDPVTRAYVHGRVLGIVFFSLLTAGADKVAAGLKAEATLAKIKTVVPSGPKTKAAGEKLKSFFQRAENQRRTPDPEKTIDFQLIGDGRLEWKSSDGLYTFSSREEYKTYELNKRRKKLTQIPENSTSNRPVFIGTEYPKLTGAHPNSIHIRLSRDGRAVQTTIFNERGEAIAHIDWKDREGRLFTIPGSPRSGHGPGAPHLKLTDPLIPPDWQMLPQGVIPVPQRN</sequence>